<dbReference type="AlphaFoldDB" id="A0A5E6V7X9"/>
<sequence>MTYGNFKLNHTVEAFNKRTDRLVFEIPVPDGNIERLRIIMHWVNPEDEIFGYDLDQEQIKQLEALIGRAFYDSKYNFQMGCHGSE</sequence>
<evidence type="ECO:0000259" key="1">
    <source>
        <dbReference type="Pfam" id="PF24731"/>
    </source>
</evidence>
<name>A0A5E6V7X9_PSEFL</name>
<dbReference type="EMBL" id="CABVHJ010000012">
    <property type="protein sequence ID" value="VVN08819.1"/>
    <property type="molecule type" value="Genomic_DNA"/>
</dbReference>
<feature type="domain" description="DUF7683" evidence="1">
    <location>
        <begin position="11"/>
        <end position="79"/>
    </location>
</feature>
<reference evidence="2 3" key="1">
    <citation type="submission" date="2019-09" db="EMBL/GenBank/DDBJ databases">
        <authorList>
            <person name="Chandra G."/>
            <person name="Truman W A."/>
        </authorList>
    </citation>
    <scope>NUCLEOTIDE SEQUENCE [LARGE SCALE GENOMIC DNA]</scope>
    <source>
        <strain evidence="2">PS655</strain>
    </source>
</reference>
<evidence type="ECO:0000313" key="3">
    <source>
        <dbReference type="Proteomes" id="UP000327167"/>
    </source>
</evidence>
<protein>
    <recommendedName>
        <fullName evidence="1">DUF7683 domain-containing protein</fullName>
    </recommendedName>
</protein>
<dbReference type="RefSeq" id="WP_150651391.1">
    <property type="nucleotide sequence ID" value="NZ_CABVHJ010000012.1"/>
</dbReference>
<evidence type="ECO:0000313" key="2">
    <source>
        <dbReference type="EMBL" id="VVN08819.1"/>
    </source>
</evidence>
<dbReference type="Pfam" id="PF24731">
    <property type="entry name" value="DUF7683"/>
    <property type="match status" value="1"/>
</dbReference>
<dbReference type="InterPro" id="IPR056100">
    <property type="entry name" value="DUF7683"/>
</dbReference>
<organism evidence="2 3">
    <name type="scientific">Pseudomonas fluorescens</name>
    <dbReference type="NCBI Taxonomy" id="294"/>
    <lineage>
        <taxon>Bacteria</taxon>
        <taxon>Pseudomonadati</taxon>
        <taxon>Pseudomonadota</taxon>
        <taxon>Gammaproteobacteria</taxon>
        <taxon>Pseudomonadales</taxon>
        <taxon>Pseudomonadaceae</taxon>
        <taxon>Pseudomonas</taxon>
    </lineage>
</organism>
<gene>
    <name evidence="2" type="ORF">PS655_03737</name>
</gene>
<proteinExistence type="predicted"/>
<accession>A0A5E6V7X9</accession>
<dbReference type="Proteomes" id="UP000327167">
    <property type="component" value="Unassembled WGS sequence"/>
</dbReference>